<dbReference type="EMBL" id="UINC01000499">
    <property type="protein sequence ID" value="SUZ56398.1"/>
    <property type="molecule type" value="Genomic_DNA"/>
</dbReference>
<dbReference type="SMART" id="SM00382">
    <property type="entry name" value="AAA"/>
    <property type="match status" value="1"/>
</dbReference>
<dbReference type="InterPro" id="IPR005895">
    <property type="entry name" value="ABC_transptr_haem_export_CcmA"/>
</dbReference>
<dbReference type="InterPro" id="IPR027417">
    <property type="entry name" value="P-loop_NTPase"/>
</dbReference>
<gene>
    <name evidence="6" type="ORF">METZ01_LOCUS9252</name>
</gene>
<dbReference type="GO" id="GO:0022857">
    <property type="term" value="F:transmembrane transporter activity"/>
    <property type="evidence" value="ECO:0007669"/>
    <property type="project" value="InterPro"/>
</dbReference>
<accession>A0A381NRD5</accession>
<proteinExistence type="predicted"/>
<name>A0A381NRD5_9ZZZZ</name>
<keyword evidence="1" id="KW-0813">Transport</keyword>
<evidence type="ECO:0000256" key="2">
    <source>
        <dbReference type="ARBA" id="ARBA00022741"/>
    </source>
</evidence>
<keyword evidence="4" id="KW-0067">ATP-binding</keyword>
<evidence type="ECO:0000256" key="1">
    <source>
        <dbReference type="ARBA" id="ARBA00022448"/>
    </source>
</evidence>
<feature type="domain" description="ABC transporter" evidence="5">
    <location>
        <begin position="5"/>
        <end position="231"/>
    </location>
</feature>
<dbReference type="GO" id="GO:0005524">
    <property type="term" value="F:ATP binding"/>
    <property type="evidence" value="ECO:0007669"/>
    <property type="project" value="UniProtKB-KW"/>
</dbReference>
<dbReference type="Pfam" id="PF00005">
    <property type="entry name" value="ABC_tran"/>
    <property type="match status" value="1"/>
</dbReference>
<dbReference type="PROSITE" id="PS50893">
    <property type="entry name" value="ABC_TRANSPORTER_2"/>
    <property type="match status" value="1"/>
</dbReference>
<evidence type="ECO:0000256" key="3">
    <source>
        <dbReference type="ARBA" id="ARBA00022748"/>
    </source>
</evidence>
<organism evidence="6">
    <name type="scientific">marine metagenome</name>
    <dbReference type="NCBI Taxonomy" id="408172"/>
    <lineage>
        <taxon>unclassified sequences</taxon>
        <taxon>metagenomes</taxon>
        <taxon>ecological metagenomes</taxon>
    </lineage>
</organism>
<keyword evidence="2" id="KW-0547">Nucleotide-binding</keyword>
<dbReference type="NCBIfam" id="TIGR01189">
    <property type="entry name" value="ccmA"/>
    <property type="match status" value="1"/>
</dbReference>
<reference evidence="6" key="1">
    <citation type="submission" date="2018-05" db="EMBL/GenBank/DDBJ databases">
        <authorList>
            <person name="Lanie J.A."/>
            <person name="Ng W.-L."/>
            <person name="Kazmierczak K.M."/>
            <person name="Andrzejewski T.M."/>
            <person name="Davidsen T.M."/>
            <person name="Wayne K.J."/>
            <person name="Tettelin H."/>
            <person name="Glass J.I."/>
            <person name="Rusch D."/>
            <person name="Podicherti R."/>
            <person name="Tsui H.-C.T."/>
            <person name="Winkler M.E."/>
        </authorList>
    </citation>
    <scope>NUCLEOTIDE SEQUENCE</scope>
</reference>
<dbReference type="AlphaFoldDB" id="A0A381NRD5"/>
<protein>
    <recommendedName>
        <fullName evidence="5">ABC transporter domain-containing protein</fullName>
    </recommendedName>
</protein>
<dbReference type="GO" id="GO:0017004">
    <property type="term" value="P:cytochrome complex assembly"/>
    <property type="evidence" value="ECO:0007669"/>
    <property type="project" value="UniProtKB-KW"/>
</dbReference>
<evidence type="ECO:0000256" key="4">
    <source>
        <dbReference type="ARBA" id="ARBA00022840"/>
    </source>
</evidence>
<dbReference type="PANTHER" id="PTHR42939">
    <property type="entry name" value="ABC TRANSPORTER ATP-BINDING PROTEIN ALBC-RELATED"/>
    <property type="match status" value="1"/>
</dbReference>
<dbReference type="Gene3D" id="3.40.50.300">
    <property type="entry name" value="P-loop containing nucleotide triphosphate hydrolases"/>
    <property type="match status" value="1"/>
</dbReference>
<dbReference type="InterPro" id="IPR051782">
    <property type="entry name" value="ABC_Transporter_VariousFunc"/>
</dbReference>
<dbReference type="SUPFAM" id="SSF52540">
    <property type="entry name" value="P-loop containing nucleoside triphosphate hydrolases"/>
    <property type="match status" value="1"/>
</dbReference>
<evidence type="ECO:0000259" key="5">
    <source>
        <dbReference type="PROSITE" id="PS50893"/>
    </source>
</evidence>
<evidence type="ECO:0000313" key="6">
    <source>
        <dbReference type="EMBL" id="SUZ56398.1"/>
    </source>
</evidence>
<dbReference type="PANTHER" id="PTHR42939:SF1">
    <property type="entry name" value="ABC TRANSPORTER ATP-BINDING PROTEIN ALBC-RELATED"/>
    <property type="match status" value="1"/>
</dbReference>
<dbReference type="InterPro" id="IPR003439">
    <property type="entry name" value="ABC_transporter-like_ATP-bd"/>
</dbReference>
<keyword evidence="3" id="KW-0201">Cytochrome c-type biogenesis</keyword>
<dbReference type="GO" id="GO:0016887">
    <property type="term" value="F:ATP hydrolysis activity"/>
    <property type="evidence" value="ECO:0007669"/>
    <property type="project" value="InterPro"/>
</dbReference>
<dbReference type="InterPro" id="IPR003593">
    <property type="entry name" value="AAA+_ATPase"/>
</dbReference>
<sequence length="231" mass="26108">MSALLNLESVGKRFGFRNILNNINFSLDTGEFVMLIGNNGAGKSTLLRIISSLMKPSNGEIIFRGTKQKDNLLEWLRIMGSITHENRLYADLNSKDNLRLHGTLYGVEQLNSKIDDILANIDLSHVAQLPVRNFSSGMTKRLMIGRLMLCQPEILILDEPYTGLDQNSFRWFQEYLREFHQQGGTVLMVTHQLELGLELATRVLVLHRQNIKHDISSAGLSVEQCGALLEE</sequence>